<evidence type="ECO:0000313" key="2">
    <source>
        <dbReference type="Proteomes" id="UP000504612"/>
    </source>
</evidence>
<accession>A0A6J1W568</accession>
<gene>
    <name evidence="3" type="primary">LOC113432314</name>
</gene>
<keyword evidence="2" id="KW-1185">Reference proteome</keyword>
<dbReference type="AlphaFoldDB" id="A0A6J1W568"/>
<feature type="compositionally biased region" description="Basic and acidic residues" evidence="1">
    <location>
        <begin position="40"/>
        <end position="51"/>
    </location>
</feature>
<organism evidence="2 3">
    <name type="scientific">Notechis scutatus</name>
    <name type="common">mainland tiger snake</name>
    <dbReference type="NCBI Taxonomy" id="8663"/>
    <lineage>
        <taxon>Eukaryota</taxon>
        <taxon>Metazoa</taxon>
        <taxon>Chordata</taxon>
        <taxon>Craniata</taxon>
        <taxon>Vertebrata</taxon>
        <taxon>Euteleostomi</taxon>
        <taxon>Lepidosauria</taxon>
        <taxon>Squamata</taxon>
        <taxon>Bifurcata</taxon>
        <taxon>Unidentata</taxon>
        <taxon>Episquamata</taxon>
        <taxon>Toxicofera</taxon>
        <taxon>Serpentes</taxon>
        <taxon>Colubroidea</taxon>
        <taxon>Elapidae</taxon>
        <taxon>Hydrophiinae</taxon>
        <taxon>Notechis</taxon>
    </lineage>
</organism>
<protein>
    <submittedName>
        <fullName evidence="3">GON-4-like protein</fullName>
    </submittedName>
</protein>
<evidence type="ECO:0000313" key="3">
    <source>
        <dbReference type="RefSeq" id="XP_026550270.1"/>
    </source>
</evidence>
<feature type="non-terminal residue" evidence="3">
    <location>
        <position position="1"/>
    </location>
</feature>
<dbReference type="Proteomes" id="UP000504612">
    <property type="component" value="Unplaced"/>
</dbReference>
<sequence length="92" mass="10235">ESEWPEGQKDWCSSCHEHSGDLRLKRSKRRSCAHCSSKVGDPKGSRNKEPGECLAEGRAQREPSPQPEGKETPEGHTERRDDGEAVPGGRIR</sequence>
<evidence type="ECO:0000256" key="1">
    <source>
        <dbReference type="SAM" id="MobiDB-lite"/>
    </source>
</evidence>
<name>A0A6J1W568_9SAUR</name>
<dbReference type="GeneID" id="113432314"/>
<dbReference type="RefSeq" id="XP_026550270.1">
    <property type="nucleotide sequence ID" value="XM_026694485.1"/>
</dbReference>
<reference evidence="3" key="1">
    <citation type="submission" date="2025-08" db="UniProtKB">
        <authorList>
            <consortium name="RefSeq"/>
        </authorList>
    </citation>
    <scope>IDENTIFICATION</scope>
</reference>
<feature type="region of interest" description="Disordered" evidence="1">
    <location>
        <begin position="26"/>
        <end position="92"/>
    </location>
</feature>
<feature type="non-terminal residue" evidence="3">
    <location>
        <position position="92"/>
    </location>
</feature>
<proteinExistence type="predicted"/>
<dbReference type="KEGG" id="nss:113432314"/>
<feature type="compositionally biased region" description="Basic and acidic residues" evidence="1">
    <location>
        <begin position="68"/>
        <end position="83"/>
    </location>
</feature>